<dbReference type="Proteomes" id="UP000242791">
    <property type="component" value="Unassembled WGS sequence"/>
</dbReference>
<name>A0A1J9P724_9EURO</name>
<feature type="compositionally biased region" description="Polar residues" evidence="1">
    <location>
        <begin position="188"/>
        <end position="202"/>
    </location>
</feature>
<gene>
    <name evidence="2" type="ORF">ACJ73_09387</name>
</gene>
<feature type="compositionally biased region" description="Low complexity" evidence="1">
    <location>
        <begin position="13"/>
        <end position="29"/>
    </location>
</feature>
<reference evidence="2 3" key="1">
    <citation type="submission" date="2015-08" db="EMBL/GenBank/DDBJ databases">
        <title>Emmonsia species relationships and genome sequence.</title>
        <authorList>
            <person name="Cuomo C.A."/>
            <person name="Schwartz I.S."/>
            <person name="Kenyon C."/>
            <person name="De Hoog G.S."/>
            <person name="Govender N.P."/>
            <person name="Botha A."/>
            <person name="Moreno L."/>
            <person name="De Vries M."/>
            <person name="Munoz J.F."/>
            <person name="Stielow J.B."/>
        </authorList>
    </citation>
    <scope>NUCLEOTIDE SEQUENCE [LARGE SCALE GENOMIC DNA]</scope>
    <source>
        <strain evidence="2 3">EI222</strain>
    </source>
</reference>
<feature type="region of interest" description="Disordered" evidence="1">
    <location>
        <begin position="94"/>
        <end position="121"/>
    </location>
</feature>
<keyword evidence="3" id="KW-1185">Reference proteome</keyword>
<proteinExistence type="predicted"/>
<dbReference type="OrthoDB" id="4191257at2759"/>
<protein>
    <submittedName>
        <fullName evidence="2">Uncharacterized protein</fullName>
    </submittedName>
</protein>
<accession>A0A1J9P724</accession>
<feature type="compositionally biased region" description="Basic residues" evidence="1">
    <location>
        <begin position="209"/>
        <end position="219"/>
    </location>
</feature>
<evidence type="ECO:0000256" key="1">
    <source>
        <dbReference type="SAM" id="MobiDB-lite"/>
    </source>
</evidence>
<feature type="region of interest" description="Disordered" evidence="1">
    <location>
        <begin position="181"/>
        <end position="279"/>
    </location>
</feature>
<feature type="compositionally biased region" description="Polar residues" evidence="1">
    <location>
        <begin position="1"/>
        <end position="12"/>
    </location>
</feature>
<organism evidence="2 3">
    <name type="scientific">Blastomyces percursus</name>
    <dbReference type="NCBI Taxonomy" id="1658174"/>
    <lineage>
        <taxon>Eukaryota</taxon>
        <taxon>Fungi</taxon>
        <taxon>Dikarya</taxon>
        <taxon>Ascomycota</taxon>
        <taxon>Pezizomycotina</taxon>
        <taxon>Eurotiomycetes</taxon>
        <taxon>Eurotiomycetidae</taxon>
        <taxon>Onygenales</taxon>
        <taxon>Ajellomycetaceae</taxon>
        <taxon>Blastomyces</taxon>
    </lineage>
</organism>
<comment type="caution">
    <text evidence="2">The sequence shown here is derived from an EMBL/GenBank/DDBJ whole genome shotgun (WGS) entry which is preliminary data.</text>
</comment>
<dbReference type="AlphaFoldDB" id="A0A1J9P724"/>
<dbReference type="EMBL" id="LGTZ01002622">
    <property type="protein sequence ID" value="OJD12248.1"/>
    <property type="molecule type" value="Genomic_DNA"/>
</dbReference>
<evidence type="ECO:0000313" key="2">
    <source>
        <dbReference type="EMBL" id="OJD12248.1"/>
    </source>
</evidence>
<feature type="compositionally biased region" description="Basic residues" evidence="1">
    <location>
        <begin position="254"/>
        <end position="276"/>
    </location>
</feature>
<feature type="compositionally biased region" description="Polar residues" evidence="1">
    <location>
        <begin position="109"/>
        <end position="121"/>
    </location>
</feature>
<dbReference type="VEuPathDB" id="FungiDB:ACJ73_09387"/>
<evidence type="ECO:0000313" key="3">
    <source>
        <dbReference type="Proteomes" id="UP000242791"/>
    </source>
</evidence>
<feature type="region of interest" description="Disordered" evidence="1">
    <location>
        <begin position="1"/>
        <end position="29"/>
    </location>
</feature>
<sequence length="352" mass="38599">MPARTVTTNNQLPPASSSSSPSFVASRPLPRSPSLPTFTYQYNRSNTFPTYQIAQYVAARPPSLPANHVQILQQPSRALARVLEGSSAAPLARISSGHQLHSHGRSTPRRLQTSPSSSSNPQLAEALLVKEHGLSLTDASYLVAYLRATKKSISTSALHGMSIADARTKATNAKRYFETRPMPKMTPTIGTSVDTTYNAPSTTLPPPPKRAKRMPKKTATHSPASFPLPQPTADEDLESFEDLRIADSPSTPKSSKKKMPAKKAAPKTPTKRKTPAKTHSSLHSQMSRHFCFPHHILLLPIMQRGRCVLFEVAANATLRHGISMPWHLPRSAPSPFPLRCIQWHICHARITS</sequence>